<accession>A0A067M6E3</accession>
<dbReference type="InParanoid" id="A0A067M6E3"/>
<name>A0A067M6E3_BOTB1</name>
<organism evidence="1 2">
    <name type="scientific">Botryobasidium botryosum (strain FD-172 SS1)</name>
    <dbReference type="NCBI Taxonomy" id="930990"/>
    <lineage>
        <taxon>Eukaryota</taxon>
        <taxon>Fungi</taxon>
        <taxon>Dikarya</taxon>
        <taxon>Basidiomycota</taxon>
        <taxon>Agaricomycotina</taxon>
        <taxon>Agaricomycetes</taxon>
        <taxon>Cantharellales</taxon>
        <taxon>Botryobasidiaceae</taxon>
        <taxon>Botryobasidium</taxon>
    </lineage>
</organism>
<dbReference type="Pfam" id="PF11093">
    <property type="entry name" value="Mitochondr_Som1"/>
    <property type="match status" value="1"/>
</dbReference>
<evidence type="ECO:0000313" key="1">
    <source>
        <dbReference type="EMBL" id="KDQ10270.1"/>
    </source>
</evidence>
<proteinExistence type="predicted"/>
<protein>
    <submittedName>
        <fullName evidence="1">Uncharacterized protein</fullName>
    </submittedName>
</protein>
<dbReference type="OrthoDB" id="3983163at2759"/>
<dbReference type="GO" id="GO:0042720">
    <property type="term" value="C:mitochondrial inner membrane peptidase complex"/>
    <property type="evidence" value="ECO:0007669"/>
    <property type="project" value="InterPro"/>
</dbReference>
<dbReference type="InterPro" id="IPR024645">
    <property type="entry name" value="Mitochondr_Som1"/>
</dbReference>
<dbReference type="HOGENOM" id="CLU_2996243_0_0_1"/>
<gene>
    <name evidence="1" type="ORF">BOTBODRAFT_36382</name>
</gene>
<evidence type="ECO:0000313" key="2">
    <source>
        <dbReference type="Proteomes" id="UP000027195"/>
    </source>
</evidence>
<reference evidence="2" key="1">
    <citation type="journal article" date="2014" name="Proc. Natl. Acad. Sci. U.S.A.">
        <title>Extensive sampling of basidiomycete genomes demonstrates inadequacy of the white-rot/brown-rot paradigm for wood decay fungi.</title>
        <authorList>
            <person name="Riley R."/>
            <person name="Salamov A.A."/>
            <person name="Brown D.W."/>
            <person name="Nagy L.G."/>
            <person name="Floudas D."/>
            <person name="Held B.W."/>
            <person name="Levasseur A."/>
            <person name="Lombard V."/>
            <person name="Morin E."/>
            <person name="Otillar R."/>
            <person name="Lindquist E.A."/>
            <person name="Sun H."/>
            <person name="LaButti K.M."/>
            <person name="Schmutz J."/>
            <person name="Jabbour D."/>
            <person name="Luo H."/>
            <person name="Baker S.E."/>
            <person name="Pisabarro A.G."/>
            <person name="Walton J.D."/>
            <person name="Blanchette R.A."/>
            <person name="Henrissat B."/>
            <person name="Martin F."/>
            <person name="Cullen D."/>
            <person name="Hibbett D.S."/>
            <person name="Grigoriev I.V."/>
        </authorList>
    </citation>
    <scope>NUCLEOTIDE SEQUENCE [LARGE SCALE GENOMIC DNA]</scope>
    <source>
        <strain evidence="2">FD-172 SS1</strain>
    </source>
</reference>
<dbReference type="AlphaFoldDB" id="A0A067M6E3"/>
<dbReference type="Proteomes" id="UP000027195">
    <property type="component" value="Unassembled WGS sequence"/>
</dbReference>
<sequence>MSMSSKAPSPKPATDQSRCRLAEIVQYQCELVSRRVVCTPIPRIFLEYGRCCAYLVV</sequence>
<dbReference type="EMBL" id="KL198069">
    <property type="protein sequence ID" value="KDQ10270.1"/>
    <property type="molecule type" value="Genomic_DNA"/>
</dbReference>
<keyword evidence="2" id="KW-1185">Reference proteome</keyword>